<dbReference type="GO" id="GO:0046872">
    <property type="term" value="F:metal ion binding"/>
    <property type="evidence" value="ECO:0007669"/>
    <property type="project" value="UniProtKB-KW"/>
</dbReference>
<feature type="compositionally biased region" description="Polar residues" evidence="5">
    <location>
        <begin position="525"/>
        <end position="535"/>
    </location>
</feature>
<feature type="region of interest" description="Disordered" evidence="5">
    <location>
        <begin position="524"/>
        <end position="602"/>
    </location>
</feature>
<keyword evidence="3 4" id="KW-0904">Protein phosphatase</keyword>
<feature type="region of interest" description="Disordered" evidence="5">
    <location>
        <begin position="717"/>
        <end position="793"/>
    </location>
</feature>
<evidence type="ECO:0000313" key="8">
    <source>
        <dbReference type="Proteomes" id="UP001286313"/>
    </source>
</evidence>
<evidence type="ECO:0000256" key="3">
    <source>
        <dbReference type="ARBA" id="ARBA00022912"/>
    </source>
</evidence>
<dbReference type="FunFam" id="3.60.40.10:FF:000060">
    <property type="entry name" value="Protein phosphatase 2c"/>
    <property type="match status" value="1"/>
</dbReference>
<dbReference type="InterPro" id="IPR001932">
    <property type="entry name" value="PPM-type_phosphatase-like_dom"/>
</dbReference>
<evidence type="ECO:0000256" key="2">
    <source>
        <dbReference type="ARBA" id="ARBA00022801"/>
    </source>
</evidence>
<evidence type="ECO:0000256" key="4">
    <source>
        <dbReference type="RuleBase" id="RU003465"/>
    </source>
</evidence>
<feature type="compositionally biased region" description="Polar residues" evidence="5">
    <location>
        <begin position="466"/>
        <end position="481"/>
    </location>
</feature>
<dbReference type="Proteomes" id="UP001286313">
    <property type="component" value="Unassembled WGS sequence"/>
</dbReference>
<dbReference type="SUPFAM" id="SSF81606">
    <property type="entry name" value="PP2C-like"/>
    <property type="match status" value="1"/>
</dbReference>
<dbReference type="PROSITE" id="PS01032">
    <property type="entry name" value="PPM_1"/>
    <property type="match status" value="1"/>
</dbReference>
<protein>
    <recommendedName>
        <fullName evidence="6">PPM-type phosphatase domain-containing protein</fullName>
    </recommendedName>
</protein>
<evidence type="ECO:0000256" key="1">
    <source>
        <dbReference type="ARBA" id="ARBA00022723"/>
    </source>
</evidence>
<feature type="region of interest" description="Disordered" evidence="5">
    <location>
        <begin position="342"/>
        <end position="366"/>
    </location>
</feature>
<dbReference type="PROSITE" id="PS51746">
    <property type="entry name" value="PPM_2"/>
    <property type="match status" value="1"/>
</dbReference>
<dbReference type="Gene3D" id="3.60.40.10">
    <property type="entry name" value="PPM-type phosphatase domain"/>
    <property type="match status" value="1"/>
</dbReference>
<feature type="compositionally biased region" description="Basic and acidic residues" evidence="5">
    <location>
        <begin position="561"/>
        <end position="585"/>
    </location>
</feature>
<keyword evidence="8" id="KW-1185">Reference proteome</keyword>
<gene>
    <name evidence="7" type="ORF">Pcinc_016452</name>
</gene>
<dbReference type="SMART" id="SM00332">
    <property type="entry name" value="PP2Cc"/>
    <property type="match status" value="1"/>
</dbReference>
<dbReference type="AlphaFoldDB" id="A0AAE1FQZ8"/>
<comment type="similarity">
    <text evidence="4">Belongs to the PP2C family.</text>
</comment>
<dbReference type="InterPro" id="IPR015655">
    <property type="entry name" value="PP2C"/>
</dbReference>
<feature type="compositionally biased region" description="Low complexity" evidence="5">
    <location>
        <begin position="482"/>
        <end position="500"/>
    </location>
</feature>
<feature type="compositionally biased region" description="Low complexity" evidence="5">
    <location>
        <begin position="748"/>
        <end position="757"/>
    </location>
</feature>
<organism evidence="7 8">
    <name type="scientific">Petrolisthes cinctipes</name>
    <name type="common">Flat porcelain crab</name>
    <dbReference type="NCBI Taxonomy" id="88211"/>
    <lineage>
        <taxon>Eukaryota</taxon>
        <taxon>Metazoa</taxon>
        <taxon>Ecdysozoa</taxon>
        <taxon>Arthropoda</taxon>
        <taxon>Crustacea</taxon>
        <taxon>Multicrustacea</taxon>
        <taxon>Malacostraca</taxon>
        <taxon>Eumalacostraca</taxon>
        <taxon>Eucarida</taxon>
        <taxon>Decapoda</taxon>
        <taxon>Pleocyemata</taxon>
        <taxon>Anomura</taxon>
        <taxon>Galatheoidea</taxon>
        <taxon>Porcellanidae</taxon>
        <taxon>Petrolisthes</taxon>
    </lineage>
</organism>
<reference evidence="7" key="1">
    <citation type="submission" date="2023-10" db="EMBL/GenBank/DDBJ databases">
        <title>Genome assemblies of two species of porcelain crab, Petrolisthes cinctipes and Petrolisthes manimaculis (Anomura: Porcellanidae).</title>
        <authorList>
            <person name="Angst P."/>
        </authorList>
    </citation>
    <scope>NUCLEOTIDE SEQUENCE</scope>
    <source>
        <strain evidence="7">PB745_01</strain>
        <tissue evidence="7">Gill</tissue>
    </source>
</reference>
<feature type="domain" description="PPM-type phosphatase" evidence="6">
    <location>
        <begin position="12"/>
        <end position="329"/>
    </location>
</feature>
<feature type="region of interest" description="Disordered" evidence="5">
    <location>
        <begin position="400"/>
        <end position="504"/>
    </location>
</feature>
<dbReference type="Pfam" id="PF00481">
    <property type="entry name" value="PP2C"/>
    <property type="match status" value="1"/>
</dbReference>
<dbReference type="CDD" id="cd00143">
    <property type="entry name" value="PP2Cc"/>
    <property type="match status" value="1"/>
</dbReference>
<evidence type="ECO:0000313" key="7">
    <source>
        <dbReference type="EMBL" id="KAK3878909.1"/>
    </source>
</evidence>
<feature type="compositionally biased region" description="Polar residues" evidence="5">
    <location>
        <begin position="719"/>
        <end position="734"/>
    </location>
</feature>
<dbReference type="InterPro" id="IPR000222">
    <property type="entry name" value="PP2C_BS"/>
</dbReference>
<comment type="caution">
    <text evidence="7">The sequence shown here is derived from an EMBL/GenBank/DDBJ whole genome shotgun (WGS) entry which is preliminary data.</text>
</comment>
<evidence type="ECO:0000256" key="5">
    <source>
        <dbReference type="SAM" id="MobiDB-lite"/>
    </source>
</evidence>
<feature type="compositionally biased region" description="Polar residues" evidence="5">
    <location>
        <begin position="418"/>
        <end position="432"/>
    </location>
</feature>
<dbReference type="PANTHER" id="PTHR47992">
    <property type="entry name" value="PROTEIN PHOSPHATASE"/>
    <property type="match status" value="1"/>
</dbReference>
<keyword evidence="2 4" id="KW-0378">Hydrolase</keyword>
<feature type="compositionally biased region" description="Polar residues" evidence="5">
    <location>
        <begin position="545"/>
        <end position="559"/>
    </location>
</feature>
<keyword evidence="1" id="KW-0479">Metal-binding</keyword>
<name>A0AAE1FQZ8_PETCI</name>
<feature type="compositionally biased region" description="Low complexity" evidence="5">
    <location>
        <begin position="435"/>
        <end position="465"/>
    </location>
</feature>
<sequence>MPSASRVGVNLRASAYLHQGDRKYMEDEFQVAYQRTHDKKDIEYAFFGIFDGHGGKEAAHFAKDHLMDNIVSLRAFWSDNDEDVLTAIKEGFLQTHLAMWKVLDQWPRTASGWPSTSGTTASVAFIRRQKIYIGHVGDSGIVLGYEDQSGAWHGQALTRDHKPESVAEKARIAESGGKVIIKSGVPRVVWNRPKSGHQGPVRRSTPMDEIPFLAVARSLGDLWSYNATNDQFVVSPEPDVYVMSIDITQHRCLIFGTDGLWNVLTPDAAVGVAHQAERNNEKHYLGIPNSCGKQRLWVNPSRSVVFGALGRYLKLNLRADNTSAVTVFLDPPGRPKREVLLQQKGMKKGTSPPKPFSRMPPVDSETKNKDALVHIHMYNQNQALKQEGNRGVLRIKERLPEKWQAPTDNQGGDPDSDQGGTVDTGQDPTTAGYQGPESSDPEPGSSSSSSSSSGSHSYSSSGGSSCIENSNDSGCCTSGIHSGQNSNDANSSSDSDGSGSCRTNISETAKLGCSECGCSGVHAVPSTSGDNSFSTVAHHPEDRVSSPSTDRLSPSTPLETDSVKVETESESENKQASRVESRLDNPTEPGSQKLEVRHTKAEDSRLLKDDIQIPVVSSSTISSATDLRGKKPKPIVSRGKASPGTVSTERGDVRRRTRSNIPDIHGGAEIENEERIPITSNNNNEWKGKPEEKPGTSAKGKRSVGILAVDSANRVLKSVNRSTPESVSHSSAKTITPKRKRTSEIESESSNEPISKSARVHTRSHTWSHKPMVTRSQEKIHKTPSRISFFSKK</sequence>
<accession>A0AAE1FQZ8</accession>
<proteinExistence type="inferred from homology"/>
<dbReference type="GO" id="GO:0004722">
    <property type="term" value="F:protein serine/threonine phosphatase activity"/>
    <property type="evidence" value="ECO:0007669"/>
    <property type="project" value="InterPro"/>
</dbReference>
<evidence type="ECO:0000259" key="6">
    <source>
        <dbReference type="PROSITE" id="PS51746"/>
    </source>
</evidence>
<feature type="compositionally biased region" description="Basic residues" evidence="5">
    <location>
        <begin position="758"/>
        <end position="768"/>
    </location>
</feature>
<feature type="region of interest" description="Disordered" evidence="5">
    <location>
        <begin position="621"/>
        <end position="703"/>
    </location>
</feature>
<dbReference type="EMBL" id="JAWQEG010001513">
    <property type="protein sequence ID" value="KAK3878909.1"/>
    <property type="molecule type" value="Genomic_DNA"/>
</dbReference>
<dbReference type="InterPro" id="IPR036457">
    <property type="entry name" value="PPM-type-like_dom_sf"/>
</dbReference>